<evidence type="ECO:0000313" key="1">
    <source>
        <dbReference type="EMBL" id="VDK60822.1"/>
    </source>
</evidence>
<dbReference type="AlphaFoldDB" id="A0A3P6RCF1"/>
<accession>A0A3P6RCF1</accession>
<gene>
    <name evidence="1" type="ORF">CGOC_LOCUS5133</name>
</gene>
<dbReference type="Proteomes" id="UP000271889">
    <property type="component" value="Unassembled WGS sequence"/>
</dbReference>
<sequence>MIAIDHAIGTGAEGLDRAHEIATVVAVAHATVIIAMIGTRDAIGKETIESDDIAIEWSTQRANSMRCARGSLSRDFLPASMANYGFS</sequence>
<keyword evidence="2" id="KW-1185">Reference proteome</keyword>
<evidence type="ECO:0000313" key="2">
    <source>
        <dbReference type="Proteomes" id="UP000271889"/>
    </source>
</evidence>
<proteinExistence type="predicted"/>
<protein>
    <submittedName>
        <fullName evidence="1">Uncharacterized protein</fullName>
    </submittedName>
</protein>
<organism evidence="1 2">
    <name type="scientific">Cylicostephanus goldi</name>
    <name type="common">Nematode worm</name>
    <dbReference type="NCBI Taxonomy" id="71465"/>
    <lineage>
        <taxon>Eukaryota</taxon>
        <taxon>Metazoa</taxon>
        <taxon>Ecdysozoa</taxon>
        <taxon>Nematoda</taxon>
        <taxon>Chromadorea</taxon>
        <taxon>Rhabditida</taxon>
        <taxon>Rhabditina</taxon>
        <taxon>Rhabditomorpha</taxon>
        <taxon>Strongyloidea</taxon>
        <taxon>Strongylidae</taxon>
        <taxon>Cylicostephanus</taxon>
    </lineage>
</organism>
<name>A0A3P6RCF1_CYLGO</name>
<dbReference type="EMBL" id="UYRV01015193">
    <property type="protein sequence ID" value="VDK60822.1"/>
    <property type="molecule type" value="Genomic_DNA"/>
</dbReference>
<reference evidence="1 2" key="1">
    <citation type="submission" date="2018-11" db="EMBL/GenBank/DDBJ databases">
        <authorList>
            <consortium name="Pathogen Informatics"/>
        </authorList>
    </citation>
    <scope>NUCLEOTIDE SEQUENCE [LARGE SCALE GENOMIC DNA]</scope>
</reference>